<evidence type="ECO:0000259" key="7">
    <source>
        <dbReference type="Pfam" id="PF02782"/>
    </source>
</evidence>
<keyword evidence="2" id="KW-0808">Transferase</keyword>
<dbReference type="Proteomes" id="UP000648239">
    <property type="component" value="Unassembled WGS sequence"/>
</dbReference>
<evidence type="ECO:0000313" key="9">
    <source>
        <dbReference type="Proteomes" id="UP000648239"/>
    </source>
</evidence>
<name>A0A8J6Y3D1_9BACT</name>
<dbReference type="PANTHER" id="PTHR10196">
    <property type="entry name" value="SUGAR KINASE"/>
    <property type="match status" value="1"/>
</dbReference>
<sequence length="378" mass="41294">DRQSGEPLTPVISWQDRRQEPFLPPHHEAHHEVHRRTGLRISPHYGAGKLRWCLNESDRVRSAMKDGRLVCGPLASFLLFSLLPERPLVVDPANGCRTLLWNLVEEGWDTDLLEWAAVPRIVLPDPAPTGRRFGSLPTAIGPVPLMVLNGDQSCVPYALGRPRADSVYINLGTGGFLQRILPAGRTESRGLLRSVIFRDGSGSVQVEEGTVNGAGSALKQTGYGELPGTWLESDDPPLYLNGVSGLGSPWWDPHFKSRFVGEGDAAASRDAVLESILFLIRANLDRMAESCPVERLVVTGGLSRSTPLCRRLADLCDVEVIRSPVDEATSAGLAFLVAGLPDHWGGGGSPDRFTAETDHPVRHRYGRWLAAMESALER</sequence>
<evidence type="ECO:0000256" key="1">
    <source>
        <dbReference type="ARBA" id="ARBA00009156"/>
    </source>
</evidence>
<accession>A0A8J6Y3D1</accession>
<keyword evidence="3" id="KW-0547">Nucleotide-binding</keyword>
<dbReference type="Gene3D" id="3.30.420.40">
    <property type="match status" value="2"/>
</dbReference>
<evidence type="ECO:0000313" key="8">
    <source>
        <dbReference type="EMBL" id="MBD3869647.1"/>
    </source>
</evidence>
<dbReference type="EMBL" id="JACXWD010000143">
    <property type="protein sequence ID" value="MBD3869647.1"/>
    <property type="molecule type" value="Genomic_DNA"/>
</dbReference>
<feature type="domain" description="Carbohydrate kinase FGGY N-terminal" evidence="6">
    <location>
        <begin position="2"/>
        <end position="137"/>
    </location>
</feature>
<dbReference type="InterPro" id="IPR018484">
    <property type="entry name" value="FGGY_N"/>
</dbReference>
<dbReference type="PANTHER" id="PTHR10196:SF69">
    <property type="entry name" value="GLYCEROL KINASE"/>
    <property type="match status" value="1"/>
</dbReference>
<gene>
    <name evidence="8" type="ORF">IFK94_16115</name>
</gene>
<feature type="non-terminal residue" evidence="8">
    <location>
        <position position="1"/>
    </location>
</feature>
<dbReference type="GO" id="GO:0006071">
    <property type="term" value="P:glycerol metabolic process"/>
    <property type="evidence" value="ECO:0007669"/>
    <property type="project" value="TreeGrafter"/>
</dbReference>
<evidence type="ECO:0000256" key="5">
    <source>
        <dbReference type="ARBA" id="ARBA00022840"/>
    </source>
</evidence>
<dbReference type="InterPro" id="IPR043129">
    <property type="entry name" value="ATPase_NBD"/>
</dbReference>
<dbReference type="GO" id="GO:0005524">
    <property type="term" value="F:ATP binding"/>
    <property type="evidence" value="ECO:0007669"/>
    <property type="project" value="UniProtKB-KW"/>
</dbReference>
<dbReference type="GO" id="GO:0004370">
    <property type="term" value="F:glycerol kinase activity"/>
    <property type="evidence" value="ECO:0007669"/>
    <property type="project" value="TreeGrafter"/>
</dbReference>
<dbReference type="InterPro" id="IPR018485">
    <property type="entry name" value="FGGY_C"/>
</dbReference>
<organism evidence="8 9">
    <name type="scientific">Candidatus Polarisedimenticola svalbardensis</name>
    <dbReference type="NCBI Taxonomy" id="2886004"/>
    <lineage>
        <taxon>Bacteria</taxon>
        <taxon>Pseudomonadati</taxon>
        <taxon>Acidobacteriota</taxon>
        <taxon>Candidatus Polarisedimenticolia</taxon>
        <taxon>Candidatus Polarisedimenticolales</taxon>
        <taxon>Candidatus Polarisedimenticolaceae</taxon>
        <taxon>Candidatus Polarisedimenticola</taxon>
    </lineage>
</organism>
<dbReference type="SUPFAM" id="SSF53067">
    <property type="entry name" value="Actin-like ATPase domain"/>
    <property type="match status" value="2"/>
</dbReference>
<evidence type="ECO:0000256" key="2">
    <source>
        <dbReference type="ARBA" id="ARBA00022679"/>
    </source>
</evidence>
<keyword evidence="5" id="KW-0067">ATP-binding</keyword>
<evidence type="ECO:0000259" key="6">
    <source>
        <dbReference type="Pfam" id="PF00370"/>
    </source>
</evidence>
<comment type="caution">
    <text evidence="8">The sequence shown here is derived from an EMBL/GenBank/DDBJ whole genome shotgun (WGS) entry which is preliminary data.</text>
</comment>
<keyword evidence="4" id="KW-0418">Kinase</keyword>
<feature type="domain" description="Carbohydrate kinase FGGY C-terminal" evidence="7">
    <location>
        <begin position="236"/>
        <end position="336"/>
    </location>
</feature>
<evidence type="ECO:0008006" key="10">
    <source>
        <dbReference type="Google" id="ProtNLM"/>
    </source>
</evidence>
<dbReference type="AlphaFoldDB" id="A0A8J6Y3D1"/>
<dbReference type="Pfam" id="PF00370">
    <property type="entry name" value="FGGY_N"/>
    <property type="match status" value="1"/>
</dbReference>
<dbReference type="GO" id="GO:0005829">
    <property type="term" value="C:cytosol"/>
    <property type="evidence" value="ECO:0007669"/>
    <property type="project" value="TreeGrafter"/>
</dbReference>
<evidence type="ECO:0000256" key="3">
    <source>
        <dbReference type="ARBA" id="ARBA00022741"/>
    </source>
</evidence>
<evidence type="ECO:0000256" key="4">
    <source>
        <dbReference type="ARBA" id="ARBA00022777"/>
    </source>
</evidence>
<proteinExistence type="inferred from homology"/>
<reference evidence="8 9" key="1">
    <citation type="submission" date="2020-08" db="EMBL/GenBank/DDBJ databases">
        <title>Acidobacteriota in marine sediments use diverse sulfur dissimilation pathways.</title>
        <authorList>
            <person name="Wasmund K."/>
        </authorList>
    </citation>
    <scope>NUCLEOTIDE SEQUENCE [LARGE SCALE GENOMIC DNA]</scope>
    <source>
        <strain evidence="8">MAG AM4</strain>
    </source>
</reference>
<protein>
    <recommendedName>
        <fullName evidence="10">Carbohydrate kinase FGGY C-terminal domain-containing protein</fullName>
    </recommendedName>
</protein>
<comment type="similarity">
    <text evidence="1">Belongs to the FGGY kinase family.</text>
</comment>
<dbReference type="Pfam" id="PF02782">
    <property type="entry name" value="FGGY_C"/>
    <property type="match status" value="1"/>
</dbReference>